<gene>
    <name evidence="1" type="ORF">EA457_09550</name>
</gene>
<dbReference type="Proteomes" id="UP000347383">
    <property type="component" value="Chromosome"/>
</dbReference>
<name>A0A9X7S332_STRDY</name>
<evidence type="ECO:0000313" key="2">
    <source>
        <dbReference type="Proteomes" id="UP000347383"/>
    </source>
</evidence>
<evidence type="ECO:0000313" key="1">
    <source>
        <dbReference type="EMBL" id="QGH02756.1"/>
    </source>
</evidence>
<protein>
    <submittedName>
        <fullName evidence="1">Uncharacterized protein</fullName>
    </submittedName>
</protein>
<sequence length="59" mass="6924">MQHLLKNKQQISSDDLKDSLRLEIEEAKLLSFKNEKSWVTNSFLVQQVVFLEFKISKGN</sequence>
<dbReference type="AlphaFoldDB" id="A0A9X7S332"/>
<proteinExistence type="predicted"/>
<accession>A0A9X7S332</accession>
<reference evidence="1 2" key="1">
    <citation type="submission" date="2018-10" db="EMBL/GenBank/DDBJ databases">
        <title>Comparative Genomics Analysis of the Streptococcus dysgalactiae subspecies dysgalactiae.</title>
        <authorList>
            <person name="Koh T.H."/>
            <person name="Abdul Rahman N."/>
            <person name="Sessions O.M."/>
        </authorList>
    </citation>
    <scope>NUCLEOTIDE SEQUENCE [LARGE SCALE GENOMIC DNA]</scope>
    <source>
        <strain evidence="1 2">DB60705-15</strain>
    </source>
</reference>
<dbReference type="EMBL" id="CP033165">
    <property type="protein sequence ID" value="QGH02756.1"/>
    <property type="molecule type" value="Genomic_DNA"/>
</dbReference>
<organism evidence="1 2">
    <name type="scientific">Streptococcus dysgalactiae subsp. dysgalactiae</name>
    <dbReference type="NCBI Taxonomy" id="99822"/>
    <lineage>
        <taxon>Bacteria</taxon>
        <taxon>Bacillati</taxon>
        <taxon>Bacillota</taxon>
        <taxon>Bacilli</taxon>
        <taxon>Lactobacillales</taxon>
        <taxon>Streptococcaceae</taxon>
        <taxon>Streptococcus</taxon>
    </lineage>
</organism>